<keyword evidence="2" id="KW-1185">Reference proteome</keyword>
<sequence length="67" mass="7935">MCKADETPFTLRWLENSILPTGNRTIAHECVNWDRLIEGMEKHRVDPFVPRVFVHPKFGEPDREKLM</sequence>
<reference evidence="3" key="2">
    <citation type="submission" date="2020-04" db="EMBL/GenBank/DDBJ databases">
        <authorList>
            <consortium name="NCBI Genome Project"/>
        </authorList>
    </citation>
    <scope>NUCLEOTIDE SEQUENCE</scope>
    <source>
        <strain evidence="3">CBS 304.34</strain>
    </source>
</reference>
<dbReference type="Proteomes" id="UP000504636">
    <property type="component" value="Unplaced"/>
</dbReference>
<gene>
    <name evidence="1 3" type="ORF">BDZ99DRAFT_469396</name>
</gene>
<reference evidence="1 3" key="1">
    <citation type="journal article" date="2020" name="Stud. Mycol.">
        <title>101 Dothideomycetes genomes: a test case for predicting lifestyles and emergence of pathogens.</title>
        <authorList>
            <person name="Haridas S."/>
            <person name="Albert R."/>
            <person name="Binder M."/>
            <person name="Bloem J."/>
            <person name="Labutti K."/>
            <person name="Salamov A."/>
            <person name="Andreopoulos B."/>
            <person name="Baker S."/>
            <person name="Barry K."/>
            <person name="Bills G."/>
            <person name="Bluhm B."/>
            <person name="Cannon C."/>
            <person name="Castanera R."/>
            <person name="Culley D."/>
            <person name="Daum C."/>
            <person name="Ezra D."/>
            <person name="Gonzalez J."/>
            <person name="Henrissat B."/>
            <person name="Kuo A."/>
            <person name="Liang C."/>
            <person name="Lipzen A."/>
            <person name="Lutzoni F."/>
            <person name="Magnuson J."/>
            <person name="Mondo S."/>
            <person name="Nolan M."/>
            <person name="Ohm R."/>
            <person name="Pangilinan J."/>
            <person name="Park H.-J."/>
            <person name="Ramirez L."/>
            <person name="Alfaro M."/>
            <person name="Sun H."/>
            <person name="Tritt A."/>
            <person name="Yoshinaga Y."/>
            <person name="Zwiers L.-H."/>
            <person name="Turgeon B."/>
            <person name="Goodwin S."/>
            <person name="Spatafora J."/>
            <person name="Crous P."/>
            <person name="Grigoriev I."/>
        </authorList>
    </citation>
    <scope>NUCLEOTIDE SEQUENCE</scope>
    <source>
        <strain evidence="1 3">CBS 304.34</strain>
    </source>
</reference>
<dbReference type="EMBL" id="MU003727">
    <property type="protein sequence ID" value="KAF2801894.1"/>
    <property type="molecule type" value="Genomic_DNA"/>
</dbReference>
<reference evidence="3" key="3">
    <citation type="submission" date="2025-04" db="UniProtKB">
        <authorList>
            <consortium name="RefSeq"/>
        </authorList>
    </citation>
    <scope>IDENTIFICATION</scope>
    <source>
        <strain evidence="3">CBS 304.34</strain>
    </source>
</reference>
<dbReference type="GeneID" id="54462378"/>
<accession>A0A6A6Y1K8</accession>
<protein>
    <submittedName>
        <fullName evidence="1 3">Uncharacterized protein</fullName>
    </submittedName>
</protein>
<dbReference type="AlphaFoldDB" id="A0A6A6Y1K8"/>
<organism evidence="1">
    <name type="scientific">Mytilinidion resinicola</name>
    <dbReference type="NCBI Taxonomy" id="574789"/>
    <lineage>
        <taxon>Eukaryota</taxon>
        <taxon>Fungi</taxon>
        <taxon>Dikarya</taxon>
        <taxon>Ascomycota</taxon>
        <taxon>Pezizomycotina</taxon>
        <taxon>Dothideomycetes</taxon>
        <taxon>Pleosporomycetidae</taxon>
        <taxon>Mytilinidiales</taxon>
        <taxon>Mytilinidiaceae</taxon>
        <taxon>Mytilinidion</taxon>
    </lineage>
</organism>
<evidence type="ECO:0000313" key="2">
    <source>
        <dbReference type="Proteomes" id="UP000504636"/>
    </source>
</evidence>
<dbReference type="OrthoDB" id="3687641at2759"/>
<evidence type="ECO:0000313" key="3">
    <source>
        <dbReference type="RefSeq" id="XP_033568858.1"/>
    </source>
</evidence>
<name>A0A6A6Y1K8_9PEZI</name>
<feature type="non-terminal residue" evidence="1">
    <location>
        <position position="67"/>
    </location>
</feature>
<evidence type="ECO:0000313" key="1">
    <source>
        <dbReference type="EMBL" id="KAF2801894.1"/>
    </source>
</evidence>
<dbReference type="RefSeq" id="XP_033568858.1">
    <property type="nucleotide sequence ID" value="XM_033721485.1"/>
</dbReference>
<proteinExistence type="predicted"/>